<dbReference type="EMBL" id="CP136336">
    <property type="protein sequence ID" value="WOB11016.1"/>
    <property type="molecule type" value="Genomic_DNA"/>
</dbReference>
<dbReference type="CDD" id="cd17541">
    <property type="entry name" value="REC_CheB-like"/>
    <property type="match status" value="1"/>
</dbReference>
<dbReference type="Gene3D" id="3.40.50.2300">
    <property type="match status" value="1"/>
</dbReference>
<protein>
    <submittedName>
        <fullName evidence="3">Response regulator</fullName>
    </submittedName>
</protein>
<name>A0ABZ0D2K2_9BURK</name>
<evidence type="ECO:0000313" key="3">
    <source>
        <dbReference type="EMBL" id="WOB11016.1"/>
    </source>
</evidence>
<dbReference type="PANTHER" id="PTHR43228:SF1">
    <property type="entry name" value="TWO-COMPONENT RESPONSE REGULATOR ARR22"/>
    <property type="match status" value="1"/>
</dbReference>
<evidence type="ECO:0000313" key="4">
    <source>
        <dbReference type="Proteomes" id="UP001303946"/>
    </source>
</evidence>
<dbReference type="InterPro" id="IPR011006">
    <property type="entry name" value="CheY-like_superfamily"/>
</dbReference>
<sequence length="124" mass="13466">MKLLVVDDSNMVRSRIARVVQSGTLGEVTLLGLARNGEEALRAARTAAPDVVTMDLTMPEMDGLECIPVLLAMHPRTRILVISALDDKSTAIRALRLGAHGFLPKPFTDDGLQLALKGLFEHHL</sequence>
<evidence type="ECO:0000259" key="2">
    <source>
        <dbReference type="PROSITE" id="PS50110"/>
    </source>
</evidence>
<dbReference type="SMART" id="SM00448">
    <property type="entry name" value="REC"/>
    <property type="match status" value="1"/>
</dbReference>
<dbReference type="InterPro" id="IPR001789">
    <property type="entry name" value="Sig_transdc_resp-reg_receiver"/>
</dbReference>
<evidence type="ECO:0000256" key="1">
    <source>
        <dbReference type="PROSITE-ProRule" id="PRU00169"/>
    </source>
</evidence>
<dbReference type="PANTHER" id="PTHR43228">
    <property type="entry name" value="TWO-COMPONENT RESPONSE REGULATOR"/>
    <property type="match status" value="1"/>
</dbReference>
<reference evidence="3 4" key="1">
    <citation type="submission" date="2023-10" db="EMBL/GenBank/DDBJ databases">
        <title>Bacteria for the degradation of biodegradable plastic PBAT(Polybutylene adipate terephthalate).</title>
        <authorList>
            <person name="Weon H.-Y."/>
            <person name="Yeon J."/>
        </authorList>
    </citation>
    <scope>NUCLEOTIDE SEQUENCE [LARGE SCALE GENOMIC DNA]</scope>
    <source>
        <strain evidence="3 4">SBD 7-3</strain>
    </source>
</reference>
<accession>A0ABZ0D2K2</accession>
<dbReference type="Pfam" id="PF00072">
    <property type="entry name" value="Response_reg"/>
    <property type="match status" value="1"/>
</dbReference>
<dbReference type="RefSeq" id="WP_316704070.1">
    <property type="nucleotide sequence ID" value="NZ_CP136336.1"/>
</dbReference>
<dbReference type="InterPro" id="IPR052048">
    <property type="entry name" value="ST_Response_Regulator"/>
</dbReference>
<feature type="modified residue" description="4-aspartylphosphate" evidence="1">
    <location>
        <position position="55"/>
    </location>
</feature>
<dbReference type="Proteomes" id="UP001303946">
    <property type="component" value="Chromosome"/>
</dbReference>
<dbReference type="SUPFAM" id="SSF52172">
    <property type="entry name" value="CheY-like"/>
    <property type="match status" value="1"/>
</dbReference>
<proteinExistence type="predicted"/>
<gene>
    <name evidence="3" type="ORF">RXV79_10175</name>
</gene>
<organism evidence="3 4">
    <name type="scientific">Piscinibacter gummiphilus</name>
    <dbReference type="NCBI Taxonomy" id="946333"/>
    <lineage>
        <taxon>Bacteria</taxon>
        <taxon>Pseudomonadati</taxon>
        <taxon>Pseudomonadota</taxon>
        <taxon>Betaproteobacteria</taxon>
        <taxon>Burkholderiales</taxon>
        <taxon>Sphaerotilaceae</taxon>
        <taxon>Piscinibacter</taxon>
    </lineage>
</organism>
<feature type="domain" description="Response regulatory" evidence="2">
    <location>
        <begin position="2"/>
        <end position="120"/>
    </location>
</feature>
<keyword evidence="1" id="KW-0597">Phosphoprotein</keyword>
<dbReference type="PROSITE" id="PS50110">
    <property type="entry name" value="RESPONSE_REGULATORY"/>
    <property type="match status" value="1"/>
</dbReference>
<keyword evidence="4" id="KW-1185">Reference proteome</keyword>